<organism evidence="1 2">
    <name type="scientific">Petropleomorpha daqingensis</name>
    <dbReference type="NCBI Taxonomy" id="2026353"/>
    <lineage>
        <taxon>Bacteria</taxon>
        <taxon>Bacillati</taxon>
        <taxon>Actinomycetota</taxon>
        <taxon>Actinomycetes</taxon>
        <taxon>Geodermatophilales</taxon>
        <taxon>Geodermatophilaceae</taxon>
        <taxon>Petropleomorpha</taxon>
    </lineage>
</organism>
<comment type="caution">
    <text evidence="1">The sequence shown here is derived from an EMBL/GenBank/DDBJ whole genome shotgun (WGS) entry which is preliminary data.</text>
</comment>
<evidence type="ECO:0008006" key="3">
    <source>
        <dbReference type="Google" id="ProtNLM"/>
    </source>
</evidence>
<keyword evidence="2" id="KW-1185">Reference proteome</keyword>
<proteinExistence type="predicted"/>
<evidence type="ECO:0000313" key="1">
    <source>
        <dbReference type="EMBL" id="NYJ07112.1"/>
    </source>
</evidence>
<evidence type="ECO:0000313" key="2">
    <source>
        <dbReference type="Proteomes" id="UP000541969"/>
    </source>
</evidence>
<accession>A0A853CKQ1</accession>
<dbReference type="EMBL" id="JACBZT010000001">
    <property type="protein sequence ID" value="NYJ07112.1"/>
    <property type="molecule type" value="Genomic_DNA"/>
</dbReference>
<name>A0A853CKQ1_9ACTN</name>
<protein>
    <recommendedName>
        <fullName evidence="3">Antibiotic biosynthesis monooxygenase</fullName>
    </recommendedName>
</protein>
<dbReference type="AlphaFoldDB" id="A0A853CKQ1"/>
<gene>
    <name evidence="1" type="ORF">GGQ55_003390</name>
</gene>
<reference evidence="1 2" key="1">
    <citation type="submission" date="2020-07" db="EMBL/GenBank/DDBJ databases">
        <title>Sequencing the genomes of 1000 actinobacteria strains.</title>
        <authorList>
            <person name="Klenk H.-P."/>
        </authorList>
    </citation>
    <scope>NUCLEOTIDE SEQUENCE [LARGE SCALE GENOMIC DNA]</scope>
    <source>
        <strain evidence="1 2">DSM 104001</strain>
    </source>
</reference>
<dbReference type="Proteomes" id="UP000541969">
    <property type="component" value="Unassembled WGS sequence"/>
</dbReference>
<dbReference type="RefSeq" id="WP_179718726.1">
    <property type="nucleotide sequence ID" value="NZ_JACBZT010000001.1"/>
</dbReference>
<sequence length="102" mass="11089">MTYGFVMDVPAPIEAYEAMHAEIGRRTTGPVEGLLLHLGRATAGGFQIIELWESKEQYDRYDAELVAPVMAEMSGGQTPPDPPTVEEFEPRGLIIPSAALVS</sequence>